<feature type="signal peptide" evidence="1">
    <location>
        <begin position="1"/>
        <end position="20"/>
    </location>
</feature>
<dbReference type="Proteomes" id="UP000190774">
    <property type="component" value="Unassembled WGS sequence"/>
</dbReference>
<accession>A0A1T4YJ54</accession>
<proteinExistence type="predicted"/>
<dbReference type="RefSeq" id="WP_078814661.1">
    <property type="nucleotide sequence ID" value="NZ_FUYE01000012.1"/>
</dbReference>
<evidence type="ECO:0000256" key="1">
    <source>
        <dbReference type="SAM" id="SignalP"/>
    </source>
</evidence>
<keyword evidence="3" id="KW-1185">Reference proteome</keyword>
<evidence type="ECO:0000313" key="2">
    <source>
        <dbReference type="EMBL" id="SKB01819.1"/>
    </source>
</evidence>
<keyword evidence="1" id="KW-0732">Signal</keyword>
<dbReference type="AlphaFoldDB" id="A0A1T4YJ54"/>
<gene>
    <name evidence="2" type="ORF">SAMN02745166_03470</name>
</gene>
<name>A0A1T4YJ54_9BACT</name>
<reference evidence="3" key="1">
    <citation type="submission" date="2017-02" db="EMBL/GenBank/DDBJ databases">
        <authorList>
            <person name="Varghese N."/>
            <person name="Submissions S."/>
        </authorList>
    </citation>
    <scope>NUCLEOTIDE SEQUENCE [LARGE SCALE GENOMIC DNA]</scope>
    <source>
        <strain evidence="3">ATCC 700200</strain>
    </source>
</reference>
<dbReference type="STRING" id="48467.SAMN02745166_03470"/>
<feature type="chain" id="PRO_5012549637" evidence="1">
    <location>
        <begin position="21"/>
        <end position="152"/>
    </location>
</feature>
<sequence>MKSKLFTALLTLALAFSVNAADKHDHKNEAKAGPNGGKLITEVEPHVEFFVNADKKIEIRFVDDDNKVVAPAEQVIAVTLGDRSAPTKLAFTKDGDKLVSDKTIPEGSDIPTVVQIRAKEGAKAVTEKFNLNLAQCPTCKNKEYACTCAHGE</sequence>
<evidence type="ECO:0000313" key="3">
    <source>
        <dbReference type="Proteomes" id="UP000190774"/>
    </source>
</evidence>
<organism evidence="2 3">
    <name type="scientific">Prosthecobacter debontii</name>
    <dbReference type="NCBI Taxonomy" id="48467"/>
    <lineage>
        <taxon>Bacteria</taxon>
        <taxon>Pseudomonadati</taxon>
        <taxon>Verrucomicrobiota</taxon>
        <taxon>Verrucomicrobiia</taxon>
        <taxon>Verrucomicrobiales</taxon>
        <taxon>Verrucomicrobiaceae</taxon>
        <taxon>Prosthecobacter</taxon>
    </lineage>
</organism>
<dbReference type="EMBL" id="FUYE01000012">
    <property type="protein sequence ID" value="SKB01819.1"/>
    <property type="molecule type" value="Genomic_DNA"/>
</dbReference>
<protein>
    <submittedName>
        <fullName evidence="2">Uncharacterized protein</fullName>
    </submittedName>
</protein>
<dbReference type="OrthoDB" id="195361at2"/>